<proteinExistence type="predicted"/>
<protein>
    <submittedName>
        <fullName evidence="1">Nitrate ABC transporter substrate-binding protein</fullName>
    </submittedName>
</protein>
<dbReference type="SUPFAM" id="SSF53850">
    <property type="entry name" value="Periplasmic binding protein-like II"/>
    <property type="match status" value="1"/>
</dbReference>
<dbReference type="RefSeq" id="WP_058380226.1">
    <property type="nucleotide sequence ID" value="NZ_CP013480.3"/>
</dbReference>
<reference evidence="2" key="1">
    <citation type="submission" date="2015-12" db="EMBL/GenBank/DDBJ databases">
        <title>Complete genome sequence of Pandoraea norimbergensis DSM 11628.</title>
        <authorList>
            <person name="Ee R."/>
            <person name="Lim Y.-L."/>
            <person name="Yong D."/>
            <person name="Yin W.-F."/>
            <person name="Chan K.-G."/>
        </authorList>
    </citation>
    <scope>NUCLEOTIDE SEQUENCE [LARGE SCALE GENOMIC DNA]</scope>
    <source>
        <strain evidence="2">DSM 11628</strain>
    </source>
</reference>
<organism evidence="1 2">
    <name type="scientific">Pandoraea norimbergensis</name>
    <dbReference type="NCBI Taxonomy" id="93219"/>
    <lineage>
        <taxon>Bacteria</taxon>
        <taxon>Pseudomonadati</taxon>
        <taxon>Pseudomonadota</taxon>
        <taxon>Betaproteobacteria</taxon>
        <taxon>Burkholderiales</taxon>
        <taxon>Burkholderiaceae</taxon>
        <taxon>Pandoraea</taxon>
    </lineage>
</organism>
<dbReference type="Gene3D" id="3.40.190.10">
    <property type="entry name" value="Periplasmic binding protein-like II"/>
    <property type="match status" value="1"/>
</dbReference>
<sequence>MPLALGDLKPEGFELELHRVGTLPNDLATCAEYDAGEVSFSRYAQAVSMGDHSLVCVPHFLMRGFRQRCVITAKHSPLNAFSQLAGKKIGVTGWQDSGNTWTRTLLRREGVGIEDAKWYAGRLTQAHPIVDRLGRHVRPGLIEAAPGERPLDELLQTGELDAVFTPFMPPNFFDADSPLRFFLPDFRAAEQAYFNEVGYVPGIHVLGFKPAILAEHPWLAQALSELLDESSRIWMEKRMKYADTTPWILDEIRRTTLDLPAQWNRNGLAANRKMIDDFVSEMLDQKLIERRVGAEALFPQAWA</sequence>
<evidence type="ECO:0000313" key="2">
    <source>
        <dbReference type="Proteomes" id="UP000060277"/>
    </source>
</evidence>
<evidence type="ECO:0000313" key="1">
    <source>
        <dbReference type="EMBL" id="ALS63376.1"/>
    </source>
</evidence>
<gene>
    <name evidence="1" type="ORF">AT302_18000</name>
</gene>
<accession>A0ABM5WRI9</accession>
<keyword evidence="2" id="KW-1185">Reference proteome</keyword>
<dbReference type="Proteomes" id="UP000060277">
    <property type="component" value="Chromosome"/>
</dbReference>
<name>A0ABM5WRI9_9BURK</name>
<dbReference type="EMBL" id="CP013480">
    <property type="protein sequence ID" value="ALS63376.1"/>
    <property type="molecule type" value="Genomic_DNA"/>
</dbReference>